<evidence type="ECO:0000256" key="1">
    <source>
        <dbReference type="SAM" id="MobiDB-lite"/>
    </source>
</evidence>
<dbReference type="GO" id="GO:0006139">
    <property type="term" value="P:nucleobase-containing compound metabolic process"/>
    <property type="evidence" value="ECO:0007669"/>
    <property type="project" value="InterPro"/>
</dbReference>
<dbReference type="SMART" id="SM00341">
    <property type="entry name" value="HRDC"/>
    <property type="match status" value="1"/>
</dbReference>
<evidence type="ECO:0000313" key="3">
    <source>
        <dbReference type="EMBL" id="MUN54703.1"/>
    </source>
</evidence>
<feature type="region of interest" description="Disordered" evidence="1">
    <location>
        <begin position="345"/>
        <end position="365"/>
    </location>
</feature>
<dbReference type="InterPro" id="IPR041605">
    <property type="entry name" value="Exo_C"/>
</dbReference>
<dbReference type="GO" id="GO:0000166">
    <property type="term" value="F:nucleotide binding"/>
    <property type="evidence" value="ECO:0007669"/>
    <property type="project" value="InterPro"/>
</dbReference>
<dbReference type="InterPro" id="IPR036397">
    <property type="entry name" value="RNaseH_sf"/>
</dbReference>
<dbReference type="Gene3D" id="3.30.420.10">
    <property type="entry name" value="Ribonuclease H-like superfamily/Ribonuclease H"/>
    <property type="match status" value="1"/>
</dbReference>
<dbReference type="GO" id="GO:0008408">
    <property type="term" value="F:3'-5' exonuclease activity"/>
    <property type="evidence" value="ECO:0007669"/>
    <property type="project" value="InterPro"/>
</dbReference>
<dbReference type="InterPro" id="IPR010997">
    <property type="entry name" value="HRDC-like_sf"/>
</dbReference>
<evidence type="ECO:0000259" key="2">
    <source>
        <dbReference type="PROSITE" id="PS50967"/>
    </source>
</evidence>
<reference evidence="3 4" key="1">
    <citation type="submission" date="2019-12" db="EMBL/GenBank/DDBJ databases">
        <authorList>
            <person name="Li J."/>
            <person name="Shi Y."/>
            <person name="Xu G."/>
            <person name="Xiao D."/>
            <person name="Ran X."/>
        </authorList>
    </citation>
    <scope>NUCLEOTIDE SEQUENCE [LARGE SCALE GENOMIC DNA]</scope>
    <source>
        <strain evidence="3 4">JCM 15915</strain>
    </source>
</reference>
<feature type="region of interest" description="Disordered" evidence="1">
    <location>
        <begin position="1"/>
        <end position="20"/>
    </location>
</feature>
<dbReference type="EMBL" id="WOGT01000002">
    <property type="protein sequence ID" value="MUN54703.1"/>
    <property type="molecule type" value="Genomic_DNA"/>
</dbReference>
<dbReference type="Gene3D" id="1.10.150.80">
    <property type="entry name" value="HRDC domain"/>
    <property type="match status" value="2"/>
</dbReference>
<dbReference type="InterPro" id="IPR012337">
    <property type="entry name" value="RNaseH-like_sf"/>
</dbReference>
<dbReference type="InterPro" id="IPR002121">
    <property type="entry name" value="HRDC_dom"/>
</dbReference>
<dbReference type="PANTHER" id="PTHR47649">
    <property type="entry name" value="RIBONUCLEASE D"/>
    <property type="match status" value="1"/>
</dbReference>
<gene>
    <name evidence="3" type="ORF">GMA10_05665</name>
</gene>
<dbReference type="InterPro" id="IPR051086">
    <property type="entry name" value="RNase_D-like"/>
</dbReference>
<dbReference type="Pfam" id="PF01612">
    <property type="entry name" value="DNA_pol_A_exo1"/>
    <property type="match status" value="1"/>
</dbReference>
<dbReference type="InterPro" id="IPR044876">
    <property type="entry name" value="HRDC_dom_sf"/>
</dbReference>
<feature type="domain" description="HRDC" evidence="2">
    <location>
        <begin position="267"/>
        <end position="347"/>
    </location>
</feature>
<dbReference type="Proteomes" id="UP000462152">
    <property type="component" value="Unassembled WGS sequence"/>
</dbReference>
<dbReference type="SUPFAM" id="SSF47819">
    <property type="entry name" value="HRDC-like"/>
    <property type="match status" value="1"/>
</dbReference>
<dbReference type="OrthoDB" id="144122at2"/>
<evidence type="ECO:0000313" key="4">
    <source>
        <dbReference type="Proteomes" id="UP000462152"/>
    </source>
</evidence>
<dbReference type="AlphaFoldDB" id="A0A7K1LI14"/>
<dbReference type="Pfam" id="PF18305">
    <property type="entry name" value="DNA_pol_A_exoN"/>
    <property type="match status" value="1"/>
</dbReference>
<dbReference type="CDD" id="cd06142">
    <property type="entry name" value="RNaseD_exo"/>
    <property type="match status" value="1"/>
</dbReference>
<dbReference type="SUPFAM" id="SSF53098">
    <property type="entry name" value="Ribonuclease H-like"/>
    <property type="match status" value="1"/>
</dbReference>
<proteinExistence type="predicted"/>
<comment type="caution">
    <text evidence="3">The sequence shown here is derived from an EMBL/GenBank/DDBJ whole genome shotgun (WGS) entry which is preliminary data.</text>
</comment>
<dbReference type="Pfam" id="PF00570">
    <property type="entry name" value="HRDC"/>
    <property type="match status" value="1"/>
</dbReference>
<dbReference type="GO" id="GO:0003676">
    <property type="term" value="F:nucleic acid binding"/>
    <property type="evidence" value="ECO:0007669"/>
    <property type="project" value="InterPro"/>
</dbReference>
<dbReference type="PROSITE" id="PS50967">
    <property type="entry name" value="HRDC"/>
    <property type="match status" value="1"/>
</dbReference>
<dbReference type="SMART" id="SM00474">
    <property type="entry name" value="35EXOc"/>
    <property type="match status" value="1"/>
</dbReference>
<organism evidence="3 4">
    <name type="scientific">Rothia koreensis</name>
    <dbReference type="NCBI Taxonomy" id="592378"/>
    <lineage>
        <taxon>Bacteria</taxon>
        <taxon>Bacillati</taxon>
        <taxon>Actinomycetota</taxon>
        <taxon>Actinomycetes</taxon>
        <taxon>Micrococcales</taxon>
        <taxon>Micrococcaceae</taxon>
        <taxon>Rothia</taxon>
    </lineage>
</organism>
<dbReference type="PANTHER" id="PTHR47649:SF1">
    <property type="entry name" value="RIBONUCLEASE D"/>
    <property type="match status" value="1"/>
</dbReference>
<sequence>MTETSANNHDDGRFRSGEGLSANELEDQAVESDGLVAADLGLASDLVIPPIKPLNAPAGGVPPVTDTSAGLARVAEMLHSHTGPVAIDTERASGIRYGQRPFLVQIKRGNSPIALIDPEAFGDLSVINEALRGSEWIIHACTQDLPSLRMVGMNPDSLFDTELAGRLAGLDRVSLGAMTEELLGYSLAKEHSAADWSTRPLPEPWLVYAALDVELLADLREAVIDLLHAQGKMEWAREEFEAICQAPEPEPKPDPWRKTKGIRQVRSVKQLTALRNLWYERDRVAQRKDLAPKKLLPDSALIGAAKTMPRSVPELQKIPGFHSKHMRRESVRWVRAIRDAASGQDEVPFTVPSDSPPPVKAWTSKRPEAAEVLRDAKDAVADLAESHEVPQENLLTPEHLRRLAWEHPVASPEEIADHLTEYGARAWQVGLVTPVLTPVFSEAARNPTTSSGTRSIE</sequence>
<name>A0A7K1LI14_9MICC</name>
<accession>A0A7K1LI14</accession>
<protein>
    <submittedName>
        <fullName evidence="3">Ribonuclease D</fullName>
    </submittedName>
</protein>
<keyword evidence="4" id="KW-1185">Reference proteome</keyword>
<dbReference type="InterPro" id="IPR002562">
    <property type="entry name" value="3'-5'_exonuclease_dom"/>
</dbReference>
<dbReference type="RefSeq" id="WP_129315792.1">
    <property type="nucleotide sequence ID" value="NZ_NOIQ01000012.1"/>
</dbReference>